<sequence length="24" mass="2643">MLLGGNIWTIGLKLNRSISSEKVI</sequence>
<dbReference type="Proteomes" id="UP000593560">
    <property type="component" value="Unassembled WGS sequence"/>
</dbReference>
<reference evidence="1 2" key="1">
    <citation type="journal article" date="2019" name="Genome Biol. Evol.">
        <title>Insights into the evolution of the New World diploid cottons (Gossypium, subgenus Houzingenia) based on genome sequencing.</title>
        <authorList>
            <person name="Grover C.E."/>
            <person name="Arick M.A. 2nd"/>
            <person name="Thrash A."/>
            <person name="Conover J.L."/>
            <person name="Sanders W.S."/>
            <person name="Peterson D.G."/>
            <person name="Frelichowski J.E."/>
            <person name="Scheffler J.A."/>
            <person name="Scheffler B.E."/>
            <person name="Wendel J.F."/>
        </authorList>
    </citation>
    <scope>NUCLEOTIDE SEQUENCE [LARGE SCALE GENOMIC DNA]</scope>
    <source>
        <strain evidence="1">0</strain>
        <tissue evidence="1">Leaf</tissue>
    </source>
</reference>
<accession>A0A7J9HIG2</accession>
<dbReference type="AlphaFoldDB" id="A0A7J9HIG2"/>
<gene>
    <name evidence="1" type="ORF">Gohar_025267</name>
</gene>
<organism evidence="1 2">
    <name type="scientific">Gossypium harknessii</name>
    <dbReference type="NCBI Taxonomy" id="34285"/>
    <lineage>
        <taxon>Eukaryota</taxon>
        <taxon>Viridiplantae</taxon>
        <taxon>Streptophyta</taxon>
        <taxon>Embryophyta</taxon>
        <taxon>Tracheophyta</taxon>
        <taxon>Spermatophyta</taxon>
        <taxon>Magnoliopsida</taxon>
        <taxon>eudicotyledons</taxon>
        <taxon>Gunneridae</taxon>
        <taxon>Pentapetalae</taxon>
        <taxon>rosids</taxon>
        <taxon>malvids</taxon>
        <taxon>Malvales</taxon>
        <taxon>Malvaceae</taxon>
        <taxon>Malvoideae</taxon>
        <taxon>Gossypium</taxon>
    </lineage>
</organism>
<name>A0A7J9HIG2_9ROSI</name>
<evidence type="ECO:0000313" key="2">
    <source>
        <dbReference type="Proteomes" id="UP000593560"/>
    </source>
</evidence>
<comment type="caution">
    <text evidence="1">The sequence shown here is derived from an EMBL/GenBank/DDBJ whole genome shotgun (WGS) entry which is preliminary data.</text>
</comment>
<evidence type="ECO:0000313" key="1">
    <source>
        <dbReference type="EMBL" id="MBA0809630.1"/>
    </source>
</evidence>
<proteinExistence type="predicted"/>
<protein>
    <submittedName>
        <fullName evidence="1">Uncharacterized protein</fullName>
    </submittedName>
</protein>
<keyword evidence="2" id="KW-1185">Reference proteome</keyword>
<dbReference type="EMBL" id="JABFAD010000009">
    <property type="protein sequence ID" value="MBA0809630.1"/>
    <property type="molecule type" value="Genomic_DNA"/>
</dbReference>